<dbReference type="Proteomes" id="UP001465976">
    <property type="component" value="Unassembled WGS sequence"/>
</dbReference>
<keyword evidence="2" id="KW-1185">Reference proteome</keyword>
<dbReference type="EMBL" id="JBAHYK010005722">
    <property type="protein sequence ID" value="KAL0562445.1"/>
    <property type="molecule type" value="Genomic_DNA"/>
</dbReference>
<protein>
    <submittedName>
        <fullName evidence="1">Uncharacterized protein</fullName>
    </submittedName>
</protein>
<gene>
    <name evidence="1" type="ORF">V5O48_019642</name>
</gene>
<sequence>HRCVEKHPEHPKPNSEQGLMVVTGRREQHIGKFVRHIFYFYNEQKKQEKRWFILGVIDRSGRDDKLTKEYLELPPTDVDIVEESKEDREIGNRLFEDVRYSAKIGNPE</sequence>
<name>A0ABR3EHU6_9AGAR</name>
<organism evidence="1 2">
    <name type="scientific">Marasmius crinis-equi</name>
    <dbReference type="NCBI Taxonomy" id="585013"/>
    <lineage>
        <taxon>Eukaryota</taxon>
        <taxon>Fungi</taxon>
        <taxon>Dikarya</taxon>
        <taxon>Basidiomycota</taxon>
        <taxon>Agaricomycotina</taxon>
        <taxon>Agaricomycetes</taxon>
        <taxon>Agaricomycetidae</taxon>
        <taxon>Agaricales</taxon>
        <taxon>Marasmiineae</taxon>
        <taxon>Marasmiaceae</taxon>
        <taxon>Marasmius</taxon>
    </lineage>
</organism>
<feature type="non-terminal residue" evidence="1">
    <location>
        <position position="108"/>
    </location>
</feature>
<proteinExistence type="predicted"/>
<reference evidence="1 2" key="1">
    <citation type="submission" date="2024-02" db="EMBL/GenBank/DDBJ databases">
        <title>A draft genome for the cacao thread blight pathogen Marasmius crinis-equi.</title>
        <authorList>
            <person name="Cohen S.P."/>
            <person name="Baruah I.K."/>
            <person name="Amoako-Attah I."/>
            <person name="Bukari Y."/>
            <person name="Meinhardt L.W."/>
            <person name="Bailey B.A."/>
        </authorList>
    </citation>
    <scope>NUCLEOTIDE SEQUENCE [LARGE SCALE GENOMIC DNA]</scope>
    <source>
        <strain evidence="1 2">GH-76</strain>
    </source>
</reference>
<accession>A0ABR3EHU6</accession>
<feature type="non-terminal residue" evidence="1">
    <location>
        <position position="1"/>
    </location>
</feature>
<comment type="caution">
    <text evidence="1">The sequence shown here is derived from an EMBL/GenBank/DDBJ whole genome shotgun (WGS) entry which is preliminary data.</text>
</comment>
<evidence type="ECO:0000313" key="1">
    <source>
        <dbReference type="EMBL" id="KAL0562445.1"/>
    </source>
</evidence>
<evidence type="ECO:0000313" key="2">
    <source>
        <dbReference type="Proteomes" id="UP001465976"/>
    </source>
</evidence>